<keyword evidence="8" id="KW-1185">Reference proteome</keyword>
<dbReference type="InterPro" id="IPR036388">
    <property type="entry name" value="WH-like_DNA-bd_sf"/>
</dbReference>
<accession>A0A4R6WP14</accession>
<dbReference type="AlphaFoldDB" id="A0A4R6WP14"/>
<dbReference type="RefSeq" id="WP_133582478.1">
    <property type="nucleotide sequence ID" value="NZ_SNYV01000001.1"/>
</dbReference>
<feature type="domain" description="RNA polymerase sigma-70 region 2" evidence="5">
    <location>
        <begin position="22"/>
        <end position="84"/>
    </location>
</feature>
<comment type="caution">
    <text evidence="7">The sequence shown here is derived from an EMBL/GenBank/DDBJ whole genome shotgun (WGS) entry which is preliminary data.</text>
</comment>
<evidence type="ECO:0000313" key="7">
    <source>
        <dbReference type="EMBL" id="TDQ82825.1"/>
    </source>
</evidence>
<dbReference type="GO" id="GO:0016987">
    <property type="term" value="F:sigma factor activity"/>
    <property type="evidence" value="ECO:0007669"/>
    <property type="project" value="UniProtKB-KW"/>
</dbReference>
<dbReference type="InterPro" id="IPR014327">
    <property type="entry name" value="RNA_pol_sigma70_bacteroid"/>
</dbReference>
<keyword evidence="3" id="KW-0731">Sigma factor</keyword>
<reference evidence="7 8" key="1">
    <citation type="submission" date="2019-03" db="EMBL/GenBank/DDBJ databases">
        <title>Genomic Encyclopedia of Archaeal and Bacterial Type Strains, Phase II (KMG-II): from individual species to whole genera.</title>
        <authorList>
            <person name="Goeker M."/>
        </authorList>
    </citation>
    <scope>NUCLEOTIDE SEQUENCE [LARGE SCALE GENOMIC DNA]</scope>
    <source>
        <strain evidence="7 8">DSM 28353</strain>
    </source>
</reference>
<dbReference type="SUPFAM" id="SSF88946">
    <property type="entry name" value="Sigma2 domain of RNA polymerase sigma factors"/>
    <property type="match status" value="1"/>
</dbReference>
<dbReference type="Pfam" id="PF08281">
    <property type="entry name" value="Sigma70_r4_2"/>
    <property type="match status" value="1"/>
</dbReference>
<dbReference type="CDD" id="cd06171">
    <property type="entry name" value="Sigma70_r4"/>
    <property type="match status" value="1"/>
</dbReference>
<dbReference type="GO" id="GO:0003677">
    <property type="term" value="F:DNA binding"/>
    <property type="evidence" value="ECO:0007669"/>
    <property type="project" value="InterPro"/>
</dbReference>
<dbReference type="NCBIfam" id="TIGR02985">
    <property type="entry name" value="Sig70_bacteroi1"/>
    <property type="match status" value="1"/>
</dbReference>
<dbReference type="InterPro" id="IPR013324">
    <property type="entry name" value="RNA_pol_sigma_r3/r4-like"/>
</dbReference>
<evidence type="ECO:0000259" key="5">
    <source>
        <dbReference type="Pfam" id="PF04542"/>
    </source>
</evidence>
<keyword evidence="4" id="KW-0804">Transcription</keyword>
<dbReference type="InterPro" id="IPR013249">
    <property type="entry name" value="RNA_pol_sigma70_r4_t2"/>
</dbReference>
<evidence type="ECO:0000256" key="2">
    <source>
        <dbReference type="ARBA" id="ARBA00023015"/>
    </source>
</evidence>
<evidence type="ECO:0000313" key="8">
    <source>
        <dbReference type="Proteomes" id="UP000295292"/>
    </source>
</evidence>
<name>A0A4R6WP14_9SPHI</name>
<feature type="domain" description="RNA polymerase sigma factor 70 region 4 type 2" evidence="6">
    <location>
        <begin position="118"/>
        <end position="161"/>
    </location>
</feature>
<proteinExistence type="inferred from homology"/>
<comment type="similarity">
    <text evidence="1">Belongs to the sigma-70 factor family. ECF subfamily.</text>
</comment>
<dbReference type="PANTHER" id="PTHR43133">
    <property type="entry name" value="RNA POLYMERASE ECF-TYPE SIGMA FACTO"/>
    <property type="match status" value="1"/>
</dbReference>
<evidence type="ECO:0000256" key="4">
    <source>
        <dbReference type="ARBA" id="ARBA00023163"/>
    </source>
</evidence>
<gene>
    <name evidence="7" type="ORF">CLV99_0047</name>
</gene>
<dbReference type="SUPFAM" id="SSF88659">
    <property type="entry name" value="Sigma3 and sigma4 domains of RNA polymerase sigma factors"/>
    <property type="match status" value="1"/>
</dbReference>
<dbReference type="InterPro" id="IPR007627">
    <property type="entry name" value="RNA_pol_sigma70_r2"/>
</dbReference>
<dbReference type="NCBIfam" id="TIGR02937">
    <property type="entry name" value="sigma70-ECF"/>
    <property type="match status" value="1"/>
</dbReference>
<dbReference type="Proteomes" id="UP000295292">
    <property type="component" value="Unassembled WGS sequence"/>
</dbReference>
<dbReference type="Gene3D" id="1.10.10.10">
    <property type="entry name" value="Winged helix-like DNA-binding domain superfamily/Winged helix DNA-binding domain"/>
    <property type="match status" value="1"/>
</dbReference>
<sequence length="189" mass="22582">MENIAFRLKNKDKEAFKVFFYEYKDAVYKYACLHIKEPDLAEDIVQETFTRFWNKVTDIDISQNIKSYLFTIARNLVFDELRKRLLFESYSSYYQKTKEGYSNSNEDQLYFNELEKLYQEAISLLPEKRRQIFQLSKLENLSNEEIAEMLDISINTVRDQLVKSNKFVKSFILERSDLLALAAIFIKII</sequence>
<evidence type="ECO:0000259" key="6">
    <source>
        <dbReference type="Pfam" id="PF08281"/>
    </source>
</evidence>
<dbReference type="InterPro" id="IPR039425">
    <property type="entry name" value="RNA_pol_sigma-70-like"/>
</dbReference>
<dbReference type="InterPro" id="IPR014284">
    <property type="entry name" value="RNA_pol_sigma-70_dom"/>
</dbReference>
<dbReference type="Pfam" id="PF04542">
    <property type="entry name" value="Sigma70_r2"/>
    <property type="match status" value="1"/>
</dbReference>
<dbReference type="GO" id="GO:0006352">
    <property type="term" value="P:DNA-templated transcription initiation"/>
    <property type="evidence" value="ECO:0007669"/>
    <property type="project" value="InterPro"/>
</dbReference>
<dbReference type="PANTHER" id="PTHR43133:SF46">
    <property type="entry name" value="RNA POLYMERASE SIGMA-70 FACTOR ECF SUBFAMILY"/>
    <property type="match status" value="1"/>
</dbReference>
<keyword evidence="2" id="KW-0805">Transcription regulation</keyword>
<evidence type="ECO:0000256" key="1">
    <source>
        <dbReference type="ARBA" id="ARBA00010641"/>
    </source>
</evidence>
<dbReference type="InterPro" id="IPR013325">
    <property type="entry name" value="RNA_pol_sigma_r2"/>
</dbReference>
<dbReference type="Gene3D" id="1.10.1740.10">
    <property type="match status" value="1"/>
</dbReference>
<organism evidence="7 8">
    <name type="scientific">Sphingobacterium yanglingense</name>
    <dbReference type="NCBI Taxonomy" id="1437280"/>
    <lineage>
        <taxon>Bacteria</taxon>
        <taxon>Pseudomonadati</taxon>
        <taxon>Bacteroidota</taxon>
        <taxon>Sphingobacteriia</taxon>
        <taxon>Sphingobacteriales</taxon>
        <taxon>Sphingobacteriaceae</taxon>
        <taxon>Sphingobacterium</taxon>
    </lineage>
</organism>
<protein>
    <submittedName>
        <fullName evidence="7">RNA polymerase sigma-70 factor (ECF subfamily)</fullName>
    </submittedName>
</protein>
<dbReference type="EMBL" id="SNYV01000001">
    <property type="protein sequence ID" value="TDQ82825.1"/>
    <property type="molecule type" value="Genomic_DNA"/>
</dbReference>
<dbReference type="OrthoDB" id="659577at2"/>
<evidence type="ECO:0000256" key="3">
    <source>
        <dbReference type="ARBA" id="ARBA00023082"/>
    </source>
</evidence>